<keyword evidence="2" id="KW-1185">Reference proteome</keyword>
<protein>
    <recommendedName>
        <fullName evidence="3">Huntingtin</fullName>
    </recommendedName>
</protein>
<name>A0AAV2QJY8_MEGNR</name>
<gene>
    <name evidence="1" type="ORF">MNOR_LOCUS13682</name>
</gene>
<dbReference type="Proteomes" id="UP001497623">
    <property type="component" value="Unassembled WGS sequence"/>
</dbReference>
<evidence type="ECO:0000313" key="2">
    <source>
        <dbReference type="Proteomes" id="UP001497623"/>
    </source>
</evidence>
<dbReference type="AlphaFoldDB" id="A0AAV2QJY8"/>
<accession>A0AAV2QJY8</accession>
<evidence type="ECO:0000313" key="1">
    <source>
        <dbReference type="EMBL" id="CAL4089017.1"/>
    </source>
</evidence>
<proteinExistence type="predicted"/>
<reference evidence="1 2" key="1">
    <citation type="submission" date="2024-05" db="EMBL/GenBank/DDBJ databases">
        <authorList>
            <person name="Wallberg A."/>
        </authorList>
    </citation>
    <scope>NUCLEOTIDE SEQUENCE [LARGE SCALE GENOMIC DNA]</scope>
</reference>
<dbReference type="EMBL" id="CAXKWB010007936">
    <property type="protein sequence ID" value="CAL4089017.1"/>
    <property type="molecule type" value="Genomic_DNA"/>
</dbReference>
<organism evidence="1 2">
    <name type="scientific">Meganyctiphanes norvegica</name>
    <name type="common">Northern krill</name>
    <name type="synonym">Thysanopoda norvegica</name>
    <dbReference type="NCBI Taxonomy" id="48144"/>
    <lineage>
        <taxon>Eukaryota</taxon>
        <taxon>Metazoa</taxon>
        <taxon>Ecdysozoa</taxon>
        <taxon>Arthropoda</taxon>
        <taxon>Crustacea</taxon>
        <taxon>Multicrustacea</taxon>
        <taxon>Malacostraca</taxon>
        <taxon>Eumalacostraca</taxon>
        <taxon>Eucarida</taxon>
        <taxon>Euphausiacea</taxon>
        <taxon>Euphausiidae</taxon>
        <taxon>Meganyctiphanes</taxon>
    </lineage>
</organism>
<sequence>MLGGIEEAHSCAVHYLKIIVTSSRRLHHVSKVESFISNDLAMLFKFLGNHNEDLLHAVLSAGSLVSEGSGLPYKSQTKVYSIIIKCVLQEYFCVDGGSSSKWLYWCCVLLTHLWLICTESGNPRVQVLSFVLPRLPHRLKDVNGDYQQTCALTMQNMESIVQLAPIHLLPFPNDLWQKFDDVNIVEFADSSGVPYKIFQKLRRCVKEVKFILQSQNRKLPKFEPKINDDMKHNLVTQQEHKSNINQFQNNYDTSLEIFFGNDFTNDLYVKKEKMNNDEENPEIKIFIGPTKRSLMNEVKLYIEYSSFEV</sequence>
<comment type="caution">
    <text evidence="1">The sequence shown here is derived from an EMBL/GenBank/DDBJ whole genome shotgun (WGS) entry which is preliminary data.</text>
</comment>
<evidence type="ECO:0008006" key="3">
    <source>
        <dbReference type="Google" id="ProtNLM"/>
    </source>
</evidence>